<reference evidence="1" key="2">
    <citation type="journal article" date="2015" name="Fish Shellfish Immunol.">
        <title>Early steps in the European eel (Anguilla anguilla)-Vibrio vulnificus interaction in the gills: Role of the RtxA13 toxin.</title>
        <authorList>
            <person name="Callol A."/>
            <person name="Pajuelo D."/>
            <person name="Ebbesson L."/>
            <person name="Teles M."/>
            <person name="MacKenzie S."/>
            <person name="Amaro C."/>
        </authorList>
    </citation>
    <scope>NUCLEOTIDE SEQUENCE</scope>
</reference>
<dbReference type="AlphaFoldDB" id="A0A0E9RDR9"/>
<proteinExistence type="predicted"/>
<sequence>MLTVSSWGYPKLWPFIPLK</sequence>
<organism evidence="1">
    <name type="scientific">Anguilla anguilla</name>
    <name type="common">European freshwater eel</name>
    <name type="synonym">Muraena anguilla</name>
    <dbReference type="NCBI Taxonomy" id="7936"/>
    <lineage>
        <taxon>Eukaryota</taxon>
        <taxon>Metazoa</taxon>
        <taxon>Chordata</taxon>
        <taxon>Craniata</taxon>
        <taxon>Vertebrata</taxon>
        <taxon>Euteleostomi</taxon>
        <taxon>Actinopterygii</taxon>
        <taxon>Neopterygii</taxon>
        <taxon>Teleostei</taxon>
        <taxon>Anguilliformes</taxon>
        <taxon>Anguillidae</taxon>
        <taxon>Anguilla</taxon>
    </lineage>
</organism>
<accession>A0A0E9RDR9</accession>
<evidence type="ECO:0000313" key="1">
    <source>
        <dbReference type="EMBL" id="JAH26640.1"/>
    </source>
</evidence>
<name>A0A0E9RDR9_ANGAN</name>
<protein>
    <submittedName>
        <fullName evidence="1">Uncharacterized protein</fullName>
    </submittedName>
</protein>
<dbReference type="EMBL" id="GBXM01081937">
    <property type="protein sequence ID" value="JAH26640.1"/>
    <property type="molecule type" value="Transcribed_RNA"/>
</dbReference>
<reference evidence="1" key="1">
    <citation type="submission" date="2014-11" db="EMBL/GenBank/DDBJ databases">
        <authorList>
            <person name="Amaro Gonzalez C."/>
        </authorList>
    </citation>
    <scope>NUCLEOTIDE SEQUENCE</scope>
</reference>